<dbReference type="NCBIfam" id="TIGR00374">
    <property type="entry name" value="flippase-like domain"/>
    <property type="match status" value="1"/>
</dbReference>
<sequence length="301" mass="34131">MQAGLIILLLTILSVLIRSFRWKTILNSQQYNIPFLKVLEYYLSGLSITFFFPMVIFGGEVFRGYDLKEKYSIPWPKSIASVIIDRILEITTYAIAAVFGIAFFILKATFTPAKFYLTIFLGTFFILILIGIFYFKSFKKKSIISSLLKIFRLKNSNGAETMIGVEKELFRYFRPNKKVMWKGIALSFLHVLTLLARAMLLILFLGKEIDVLLVVSIVAFSSLAMLLPIPAALGSHEAVQSFVFDSLGLGANTAMAFVFIIRGVELIIALFGVVFFFRFGIQILDSVILRKITKLIIHKKK</sequence>
<evidence type="ECO:0000313" key="7">
    <source>
        <dbReference type="EMBL" id="PJE68958.1"/>
    </source>
</evidence>
<dbReference type="GO" id="GO:0005886">
    <property type="term" value="C:plasma membrane"/>
    <property type="evidence" value="ECO:0007669"/>
    <property type="project" value="UniProtKB-SubCell"/>
</dbReference>
<evidence type="ECO:0000256" key="2">
    <source>
        <dbReference type="ARBA" id="ARBA00022475"/>
    </source>
</evidence>
<keyword evidence="5 6" id="KW-0472">Membrane</keyword>
<keyword evidence="3 6" id="KW-0812">Transmembrane</keyword>
<evidence type="ECO:0000313" key="8">
    <source>
        <dbReference type="Proteomes" id="UP000229500"/>
    </source>
</evidence>
<keyword evidence="4 6" id="KW-1133">Transmembrane helix</keyword>
<feature type="transmembrane region" description="Helical" evidence="6">
    <location>
        <begin position="211"/>
        <end position="230"/>
    </location>
</feature>
<feature type="transmembrane region" description="Helical" evidence="6">
    <location>
        <begin position="83"/>
        <end position="109"/>
    </location>
</feature>
<evidence type="ECO:0000256" key="5">
    <source>
        <dbReference type="ARBA" id="ARBA00023136"/>
    </source>
</evidence>
<comment type="subcellular location">
    <subcellularLocation>
        <location evidence="1">Cell membrane</location>
        <topology evidence="1">Multi-pass membrane protein</topology>
    </subcellularLocation>
</comment>
<dbReference type="EMBL" id="PFEL01000089">
    <property type="protein sequence ID" value="PJE68958.1"/>
    <property type="molecule type" value="Genomic_DNA"/>
</dbReference>
<comment type="caution">
    <text evidence="7">The sequence shown here is derived from an EMBL/GenBank/DDBJ whole genome shotgun (WGS) entry which is preliminary data.</text>
</comment>
<evidence type="ECO:0000256" key="3">
    <source>
        <dbReference type="ARBA" id="ARBA00022692"/>
    </source>
</evidence>
<evidence type="ECO:0008006" key="9">
    <source>
        <dbReference type="Google" id="ProtNLM"/>
    </source>
</evidence>
<feature type="transmembrane region" description="Helical" evidence="6">
    <location>
        <begin position="115"/>
        <end position="135"/>
    </location>
</feature>
<keyword evidence="2" id="KW-1003">Cell membrane</keyword>
<feature type="transmembrane region" description="Helical" evidence="6">
    <location>
        <begin position="184"/>
        <end position="205"/>
    </location>
</feature>
<accession>A0A2M8L5A4</accession>
<dbReference type="InterPro" id="IPR022791">
    <property type="entry name" value="L-PG_synthase/AglD"/>
</dbReference>
<dbReference type="PANTHER" id="PTHR40277:SF1">
    <property type="entry name" value="BLL5419 PROTEIN"/>
    <property type="match status" value="1"/>
</dbReference>
<organism evidence="7 8">
    <name type="scientific">Candidatus Shapirobacteria bacterium CG10_big_fil_rev_8_21_14_0_10_38_14</name>
    <dbReference type="NCBI Taxonomy" id="1974483"/>
    <lineage>
        <taxon>Bacteria</taxon>
        <taxon>Candidatus Shapironibacteriota</taxon>
    </lineage>
</organism>
<evidence type="ECO:0000256" key="1">
    <source>
        <dbReference type="ARBA" id="ARBA00004651"/>
    </source>
</evidence>
<protein>
    <recommendedName>
        <fullName evidence="9">Flippase-like domain-containing protein</fullName>
    </recommendedName>
</protein>
<evidence type="ECO:0000256" key="4">
    <source>
        <dbReference type="ARBA" id="ARBA00022989"/>
    </source>
</evidence>
<dbReference type="PANTHER" id="PTHR40277">
    <property type="entry name" value="BLL5419 PROTEIN"/>
    <property type="match status" value="1"/>
</dbReference>
<name>A0A2M8L5A4_9BACT</name>
<evidence type="ECO:0000256" key="6">
    <source>
        <dbReference type="SAM" id="Phobius"/>
    </source>
</evidence>
<reference evidence="8" key="1">
    <citation type="submission" date="2017-09" db="EMBL/GenBank/DDBJ databases">
        <title>Depth-based differentiation of microbial function through sediment-hosted aquifers and enrichment of novel symbionts in the deep terrestrial subsurface.</title>
        <authorList>
            <person name="Probst A.J."/>
            <person name="Ladd B."/>
            <person name="Jarett J.K."/>
            <person name="Geller-Mcgrath D.E."/>
            <person name="Sieber C.M.K."/>
            <person name="Emerson J.B."/>
            <person name="Anantharaman K."/>
            <person name="Thomas B.C."/>
            <person name="Malmstrom R."/>
            <person name="Stieglmeier M."/>
            <person name="Klingl A."/>
            <person name="Woyke T."/>
            <person name="Ryan C.M."/>
            <person name="Banfield J.F."/>
        </authorList>
    </citation>
    <scope>NUCLEOTIDE SEQUENCE [LARGE SCALE GENOMIC DNA]</scope>
</reference>
<dbReference type="Pfam" id="PF03706">
    <property type="entry name" value="LPG_synthase_TM"/>
    <property type="match status" value="1"/>
</dbReference>
<dbReference type="Proteomes" id="UP000229500">
    <property type="component" value="Unassembled WGS sequence"/>
</dbReference>
<feature type="transmembrane region" description="Helical" evidence="6">
    <location>
        <begin position="41"/>
        <end position="62"/>
    </location>
</feature>
<dbReference type="AlphaFoldDB" id="A0A2M8L5A4"/>
<gene>
    <name evidence="7" type="ORF">COU96_02390</name>
</gene>
<proteinExistence type="predicted"/>